<dbReference type="Proteomes" id="UP000243006">
    <property type="component" value="Unassembled WGS sequence"/>
</dbReference>
<dbReference type="EMBL" id="LVZM01002376">
    <property type="protein sequence ID" value="OUC48715.1"/>
    <property type="molecule type" value="Genomic_DNA"/>
</dbReference>
<feature type="region of interest" description="Disordered" evidence="1">
    <location>
        <begin position="76"/>
        <end position="106"/>
    </location>
</feature>
<evidence type="ECO:0000256" key="1">
    <source>
        <dbReference type="SAM" id="MobiDB-lite"/>
    </source>
</evidence>
<protein>
    <submittedName>
        <fullName evidence="2">Uncharacterized protein</fullName>
    </submittedName>
</protein>
<feature type="region of interest" description="Disordered" evidence="1">
    <location>
        <begin position="43"/>
        <end position="63"/>
    </location>
</feature>
<accession>A0A1Y3EUU2</accession>
<name>A0A1Y3EUU2_9BILA</name>
<evidence type="ECO:0000313" key="3">
    <source>
        <dbReference type="Proteomes" id="UP000243006"/>
    </source>
</evidence>
<sequence length="152" mass="16089">CVCSNTNCTPFLPELSFFDNAKPITNGSHAENGSAAVSLINNNTSRDRKAKSNSSPSITKSSDFSINGTVEVAEFASSGGTSRSGIESKMSDNNNYSTSASTNVVDLNDSGTSSTGVKLFNKKGLKITSTRSDYYFTPNLDELASKMTRSGE</sequence>
<evidence type="ECO:0000313" key="2">
    <source>
        <dbReference type="EMBL" id="OUC48715.1"/>
    </source>
</evidence>
<reference evidence="2 3" key="1">
    <citation type="submission" date="2015-04" db="EMBL/GenBank/DDBJ databases">
        <title>Draft genome of the roundworm Trichinella nativa.</title>
        <authorList>
            <person name="Mitreva M."/>
        </authorList>
    </citation>
    <scope>NUCLEOTIDE SEQUENCE [LARGE SCALE GENOMIC DNA]</scope>
    <source>
        <strain evidence="2 3">ISS45</strain>
    </source>
</reference>
<feature type="compositionally biased region" description="Polar residues" evidence="1">
    <location>
        <begin position="78"/>
        <end position="106"/>
    </location>
</feature>
<comment type="caution">
    <text evidence="2">The sequence shown here is derived from an EMBL/GenBank/DDBJ whole genome shotgun (WGS) entry which is preliminary data.</text>
</comment>
<feature type="compositionally biased region" description="Low complexity" evidence="1">
    <location>
        <begin position="52"/>
        <end position="62"/>
    </location>
</feature>
<feature type="non-terminal residue" evidence="2">
    <location>
        <position position="1"/>
    </location>
</feature>
<feature type="non-terminal residue" evidence="2">
    <location>
        <position position="152"/>
    </location>
</feature>
<proteinExistence type="predicted"/>
<dbReference type="AlphaFoldDB" id="A0A1Y3EUU2"/>
<organism evidence="2 3">
    <name type="scientific">Trichinella nativa</name>
    <dbReference type="NCBI Taxonomy" id="6335"/>
    <lineage>
        <taxon>Eukaryota</taxon>
        <taxon>Metazoa</taxon>
        <taxon>Ecdysozoa</taxon>
        <taxon>Nematoda</taxon>
        <taxon>Enoplea</taxon>
        <taxon>Dorylaimia</taxon>
        <taxon>Trichinellida</taxon>
        <taxon>Trichinellidae</taxon>
        <taxon>Trichinella</taxon>
    </lineage>
</organism>
<gene>
    <name evidence="2" type="ORF">D917_06006</name>
</gene>